<dbReference type="EMBL" id="LS483426">
    <property type="protein sequence ID" value="SQH24740.1"/>
    <property type="molecule type" value="Genomic_DNA"/>
</dbReference>
<dbReference type="GeneID" id="93262231"/>
<dbReference type="Proteomes" id="UP000248598">
    <property type="component" value="Chromosome 1"/>
</dbReference>
<dbReference type="RefSeq" id="WP_003785460.1">
    <property type="nucleotide sequence ID" value="NZ_CP091518.1"/>
</dbReference>
<dbReference type="Gene3D" id="3.40.50.10170">
    <property type="match status" value="1"/>
</dbReference>
<dbReference type="InterPro" id="IPR003797">
    <property type="entry name" value="DegV"/>
</dbReference>
<evidence type="ECO:0000313" key="3">
    <source>
        <dbReference type="Proteomes" id="UP000248598"/>
    </source>
</evidence>
<dbReference type="InterPro" id="IPR043168">
    <property type="entry name" value="DegV_C"/>
</dbReference>
<evidence type="ECO:0000313" key="2">
    <source>
        <dbReference type="EMBL" id="SQH24740.1"/>
    </source>
</evidence>
<dbReference type="AlphaFoldDB" id="A0AAX2J497"/>
<dbReference type="Pfam" id="PF02645">
    <property type="entry name" value="DegV"/>
    <property type="match status" value="1"/>
</dbReference>
<organism evidence="2 3">
    <name type="scientific">Kingella kingae</name>
    <dbReference type="NCBI Taxonomy" id="504"/>
    <lineage>
        <taxon>Bacteria</taxon>
        <taxon>Pseudomonadati</taxon>
        <taxon>Pseudomonadota</taxon>
        <taxon>Betaproteobacteria</taxon>
        <taxon>Neisseriales</taxon>
        <taxon>Neisseriaceae</taxon>
        <taxon>Kingella</taxon>
    </lineage>
</organism>
<evidence type="ECO:0000256" key="1">
    <source>
        <dbReference type="ARBA" id="ARBA00023121"/>
    </source>
</evidence>
<reference evidence="2 3" key="1">
    <citation type="submission" date="2018-06" db="EMBL/GenBank/DDBJ databases">
        <authorList>
            <consortium name="Pathogen Informatics"/>
            <person name="Doyle S."/>
        </authorList>
    </citation>
    <scope>NUCLEOTIDE SEQUENCE [LARGE SCALE GENOMIC DNA]</scope>
    <source>
        <strain evidence="2 3">NCTC10529</strain>
    </source>
</reference>
<name>A0AAX2J497_KINKI</name>
<dbReference type="PANTHER" id="PTHR33434">
    <property type="entry name" value="DEGV DOMAIN-CONTAINING PROTEIN DR_1986-RELATED"/>
    <property type="match status" value="1"/>
</dbReference>
<dbReference type="Gene3D" id="3.30.1180.10">
    <property type="match status" value="1"/>
</dbReference>
<proteinExistence type="predicted"/>
<dbReference type="InterPro" id="IPR050270">
    <property type="entry name" value="DegV_domain_contain"/>
</dbReference>
<sequence>MKKRLVVAMSTACLDYYKEPHNVRTLRLNIRMDESLFVDGETLNAAEFEDWLIKHPRTMARTSPPSPSALNRFFLKIADEGYTEVLVVAMSSALSQTYTHIKEAAALFAGKLKIHLFDTKTGAFAEGFIALEADRCFCAGLTTEKTIARLQHLRQTNTLMFAVSDLSYLINNGRLSQTAGFIANALNIKPIIQVTPKGEAVVAEKIISFSRAMNNMSNQLGQYMKNGGKKQYIYLLYTGTPREWFREFEGIIAKKHGLKNLPAYPISPVVSAHSGPNSVGFGIFWDL</sequence>
<dbReference type="PROSITE" id="PS51482">
    <property type="entry name" value="DEGV"/>
    <property type="match status" value="1"/>
</dbReference>
<dbReference type="PANTHER" id="PTHR33434:SF2">
    <property type="entry name" value="FATTY ACID-BINDING PROTEIN TM_1468"/>
    <property type="match status" value="1"/>
</dbReference>
<accession>A0AAX2J497</accession>
<dbReference type="GO" id="GO:0008289">
    <property type="term" value="F:lipid binding"/>
    <property type="evidence" value="ECO:0007669"/>
    <property type="project" value="UniProtKB-KW"/>
</dbReference>
<dbReference type="SUPFAM" id="SSF82549">
    <property type="entry name" value="DAK1/DegV-like"/>
    <property type="match status" value="1"/>
</dbReference>
<dbReference type="NCBIfam" id="TIGR00762">
    <property type="entry name" value="DegV"/>
    <property type="match status" value="1"/>
</dbReference>
<keyword evidence="1" id="KW-0446">Lipid-binding</keyword>
<gene>
    <name evidence="2" type="ORF">NCTC10529_00932</name>
</gene>
<protein>
    <submittedName>
        <fullName evidence="2">DegV domain-containing protein SAV1425</fullName>
    </submittedName>
</protein>